<comment type="caution">
    <text evidence="2">The sequence shown here is derived from an EMBL/GenBank/DDBJ whole genome shotgun (WGS) entry which is preliminary data.</text>
</comment>
<sequence>MRGKLFDSVCRQWSMRIIPAHAGQTSGSHVGNEAVSDHPRACGANIPTRGASNNARGSSPRMRGKLVHRLGGDGGDRIIPAHAGQTFFASSALIAITDHPRACGANPHAPTGGRRRGGSSPRMRGKLASGYPDARKTRIIPAHAGQTCSHLPKDSKTTDHPRACGANCGMCQATACGNGSSPRMRGKLRHVPSDRLRQRIIPAHAGQTRSAAVWCGRRSDHPRACGANLRATWAAPYPRGSLPQLQDTASITGGTSLQQKVRALIPRMQGKRNLQ</sequence>
<organism evidence="2 3">
    <name type="scientific">Bifidobacterium pseudolongum subsp. globosum</name>
    <dbReference type="NCBI Taxonomy" id="1690"/>
    <lineage>
        <taxon>Bacteria</taxon>
        <taxon>Bacillati</taxon>
        <taxon>Actinomycetota</taxon>
        <taxon>Actinomycetes</taxon>
        <taxon>Bifidobacteriales</taxon>
        <taxon>Bifidobacteriaceae</taxon>
        <taxon>Bifidobacterium</taxon>
    </lineage>
</organism>
<feature type="region of interest" description="Disordered" evidence="1">
    <location>
        <begin position="104"/>
        <end position="131"/>
    </location>
</feature>
<gene>
    <name evidence="2" type="ORF">CQR46_1579</name>
</gene>
<reference evidence="2 3" key="1">
    <citation type="submission" date="2017-10" db="EMBL/GenBank/DDBJ databases">
        <title>Bifidobacterium genomics.</title>
        <authorList>
            <person name="Lugli G.A."/>
            <person name="Milani C."/>
            <person name="Mancabelli L."/>
        </authorList>
    </citation>
    <scope>NUCLEOTIDE SEQUENCE [LARGE SCALE GENOMIC DNA]</scope>
    <source>
        <strain evidence="2 3">1524B</strain>
    </source>
</reference>
<name>A0A2N3QEC3_9BIFI</name>
<evidence type="ECO:0000313" key="3">
    <source>
        <dbReference type="Proteomes" id="UP000233730"/>
    </source>
</evidence>
<accession>A0A2N3QEC3</accession>
<evidence type="ECO:0000256" key="1">
    <source>
        <dbReference type="SAM" id="MobiDB-lite"/>
    </source>
</evidence>
<dbReference type="Proteomes" id="UP000233730">
    <property type="component" value="Unassembled WGS sequence"/>
</dbReference>
<dbReference type="AntiFam" id="ANF00006">
    <property type="entry name" value="Translation of CRISPR region"/>
</dbReference>
<feature type="region of interest" description="Disordered" evidence="1">
    <location>
        <begin position="44"/>
        <end position="63"/>
    </location>
</feature>
<dbReference type="AlphaFoldDB" id="A0A2N3QEC3"/>
<evidence type="ECO:0000313" key="2">
    <source>
        <dbReference type="EMBL" id="PKU88478.1"/>
    </source>
</evidence>
<dbReference type="AntiFam" id="ANF00057">
    <property type="entry name" value="Translation of E. coli type CRISPR repeat"/>
</dbReference>
<protein>
    <submittedName>
        <fullName evidence="2">Uncharacterized protein</fullName>
    </submittedName>
</protein>
<proteinExistence type="predicted"/>
<dbReference type="EMBL" id="PCGZ01000011">
    <property type="protein sequence ID" value="PKU88478.1"/>
    <property type="molecule type" value="Genomic_DNA"/>
</dbReference>